<organism evidence="9 10">
    <name type="scientific">Paramicrobacterium chengjingii</name>
    <dbReference type="NCBI Taxonomy" id="2769067"/>
    <lineage>
        <taxon>Bacteria</taxon>
        <taxon>Bacillati</taxon>
        <taxon>Actinomycetota</taxon>
        <taxon>Actinomycetes</taxon>
        <taxon>Micrococcales</taxon>
        <taxon>Microbacteriaceae</taxon>
        <taxon>Paramicrobacterium</taxon>
    </lineage>
</organism>
<dbReference type="PANTHER" id="PTHR14969:SF62">
    <property type="entry name" value="DECAPRENYLPHOSPHORYL-5-PHOSPHORIBOSE PHOSPHATASE RV3807C-RELATED"/>
    <property type="match status" value="1"/>
</dbReference>
<accession>A0ABX6YNA1</accession>
<evidence type="ECO:0000256" key="5">
    <source>
        <dbReference type="ARBA" id="ARBA00022989"/>
    </source>
</evidence>
<dbReference type="Proteomes" id="UP000662814">
    <property type="component" value="Chromosome"/>
</dbReference>
<dbReference type="SUPFAM" id="SSF48317">
    <property type="entry name" value="Acid phosphatase/Vanadium-dependent haloperoxidase"/>
    <property type="match status" value="1"/>
</dbReference>
<evidence type="ECO:0000259" key="8">
    <source>
        <dbReference type="SMART" id="SM00014"/>
    </source>
</evidence>
<evidence type="ECO:0000313" key="9">
    <source>
        <dbReference type="EMBL" id="QPZ40318.1"/>
    </source>
</evidence>
<keyword evidence="4" id="KW-0378">Hydrolase</keyword>
<feature type="domain" description="Phosphatidic acid phosphatase type 2/haloperoxidase" evidence="8">
    <location>
        <begin position="47"/>
        <end position="152"/>
    </location>
</feature>
<evidence type="ECO:0000256" key="4">
    <source>
        <dbReference type="ARBA" id="ARBA00022801"/>
    </source>
</evidence>
<feature type="transmembrane region" description="Helical" evidence="7">
    <location>
        <begin position="141"/>
        <end position="160"/>
    </location>
</feature>
<evidence type="ECO:0000256" key="2">
    <source>
        <dbReference type="ARBA" id="ARBA00022475"/>
    </source>
</evidence>
<comment type="subcellular location">
    <subcellularLocation>
        <location evidence="1">Cell membrane</location>
        <topology evidence="1">Multi-pass membrane protein</topology>
    </subcellularLocation>
</comment>
<proteinExistence type="predicted"/>
<keyword evidence="5 7" id="KW-1133">Transmembrane helix</keyword>
<reference evidence="9 10" key="1">
    <citation type="submission" date="2020-12" db="EMBL/GenBank/DDBJ databases">
        <title>Microbacterium sp. HY060.</title>
        <authorList>
            <person name="Zhou J."/>
        </authorList>
    </citation>
    <scope>NUCLEOTIDE SEQUENCE [LARGE SCALE GENOMIC DNA]</scope>
    <source>
        <strain evidence="9 10">HY60</strain>
    </source>
</reference>
<dbReference type="EMBL" id="CP061169">
    <property type="protein sequence ID" value="QPZ40318.1"/>
    <property type="molecule type" value="Genomic_DNA"/>
</dbReference>
<feature type="transmembrane region" description="Helical" evidence="7">
    <location>
        <begin position="21"/>
        <end position="42"/>
    </location>
</feature>
<feature type="transmembrane region" description="Helical" evidence="7">
    <location>
        <begin position="110"/>
        <end position="129"/>
    </location>
</feature>
<sequence length="173" mass="18500">MTSVRESPNSILMHISFVMNFLGGGLIAWVIIPLGGAAAFVLTRKPVAAIYWLLSLGLSAAAVQGVKQLVGRARPLDMLVVSDHGSFPSGHTANAATIAVVLGIVFRRTWIWVVGVLGIVVMAFTRTYLGAHWITDTLAGTLIGVCVAVIAWAALGVPLLKEQLRPRHQRSPR</sequence>
<evidence type="ECO:0000313" key="10">
    <source>
        <dbReference type="Proteomes" id="UP000662814"/>
    </source>
</evidence>
<evidence type="ECO:0000256" key="6">
    <source>
        <dbReference type="ARBA" id="ARBA00023136"/>
    </source>
</evidence>
<keyword evidence="2" id="KW-1003">Cell membrane</keyword>
<evidence type="ECO:0000256" key="7">
    <source>
        <dbReference type="SAM" id="Phobius"/>
    </source>
</evidence>
<keyword evidence="10" id="KW-1185">Reference proteome</keyword>
<keyword evidence="3 7" id="KW-0812">Transmembrane</keyword>
<feature type="transmembrane region" description="Helical" evidence="7">
    <location>
        <begin position="48"/>
        <end position="66"/>
    </location>
</feature>
<name>A0ABX6YNA1_9MICO</name>
<evidence type="ECO:0000256" key="3">
    <source>
        <dbReference type="ARBA" id="ARBA00022692"/>
    </source>
</evidence>
<dbReference type="InterPro" id="IPR000326">
    <property type="entry name" value="PAP2/HPO"/>
</dbReference>
<protein>
    <submittedName>
        <fullName evidence="9">Phosphatase PAP2 family protein</fullName>
    </submittedName>
</protein>
<gene>
    <name evidence="9" type="ORF">HCR76_12010</name>
</gene>
<evidence type="ECO:0000256" key="1">
    <source>
        <dbReference type="ARBA" id="ARBA00004651"/>
    </source>
</evidence>
<keyword evidence="6 7" id="KW-0472">Membrane</keyword>
<dbReference type="SMART" id="SM00014">
    <property type="entry name" value="acidPPc"/>
    <property type="match status" value="1"/>
</dbReference>
<dbReference type="Pfam" id="PF01569">
    <property type="entry name" value="PAP2"/>
    <property type="match status" value="1"/>
</dbReference>
<dbReference type="PANTHER" id="PTHR14969">
    <property type="entry name" value="SPHINGOSINE-1-PHOSPHATE PHOSPHOHYDROLASE"/>
    <property type="match status" value="1"/>
</dbReference>
<dbReference type="InterPro" id="IPR036938">
    <property type="entry name" value="PAP2/HPO_sf"/>
</dbReference>
<dbReference type="Gene3D" id="1.20.144.10">
    <property type="entry name" value="Phosphatidic acid phosphatase type 2/haloperoxidase"/>
    <property type="match status" value="1"/>
</dbReference>